<protein>
    <submittedName>
        <fullName evidence="8">Pyridine nucleotide-disulfide oxidoreductase</fullName>
    </submittedName>
</protein>
<evidence type="ECO:0000313" key="9">
    <source>
        <dbReference type="Proteomes" id="UP000286931"/>
    </source>
</evidence>
<dbReference type="InterPro" id="IPR028202">
    <property type="entry name" value="Reductase_C"/>
</dbReference>
<evidence type="ECO:0000256" key="2">
    <source>
        <dbReference type="ARBA" id="ARBA00022630"/>
    </source>
</evidence>
<keyword evidence="3" id="KW-0274">FAD</keyword>
<dbReference type="AlphaFoldDB" id="A0A401YWT8"/>
<feature type="domain" description="FAD/NAD(P)-binding" evidence="6">
    <location>
        <begin position="6"/>
        <end position="302"/>
    </location>
</feature>
<evidence type="ECO:0000259" key="6">
    <source>
        <dbReference type="Pfam" id="PF07992"/>
    </source>
</evidence>
<accession>A0A401YWT8</accession>
<dbReference type="Pfam" id="PF07992">
    <property type="entry name" value="Pyr_redox_2"/>
    <property type="match status" value="1"/>
</dbReference>
<feature type="domain" description="Reductase C-terminal" evidence="7">
    <location>
        <begin position="321"/>
        <end position="402"/>
    </location>
</feature>
<sequence>MKPDTTVVIVGAGQGGFQVAASLRERGHAGPVVLVGDEPGLPYQRPPLSKNFLLHAETQTELRPRSFYERRDIELRHARVGSIDRFGRRVRLADGHTLAYDHLVLATGARNRTPPIEGVTLDGVVQVRTRDDAERLRARLSAASHLAIIGAGFIGMEVAAVGARTGITTTVIEALHRPMARSVSVATSTHIADLHRAQGTTLRMGRTVVRLDGDDTGAVTGVRLHDGTLVPADLVVVGVGVAPAVELATDAGIDVGDGIRVDAHLATSDPHVSAIGDCAEFPNTHTGTRTRLESIQNAVDQARCLAARLTGTPAPYTAVPWFWTEQFSTKLQIAGIGQGHDDSTVLGDPATGSFSTLLFKDELLTAVESVNAPADHTAARRILAFDRPLRREETAVDGFSLAQWAGGRQRRGQDRTVAPQDAVDARLGHTADVH</sequence>
<evidence type="ECO:0000259" key="7">
    <source>
        <dbReference type="Pfam" id="PF14759"/>
    </source>
</evidence>
<evidence type="ECO:0000256" key="1">
    <source>
        <dbReference type="ARBA" id="ARBA00001974"/>
    </source>
</evidence>
<keyword evidence="9" id="KW-1185">Reference proteome</keyword>
<dbReference type="PRINTS" id="PR00411">
    <property type="entry name" value="PNDRDTASEI"/>
</dbReference>
<dbReference type="PRINTS" id="PR00368">
    <property type="entry name" value="FADPNR"/>
</dbReference>
<evidence type="ECO:0000256" key="5">
    <source>
        <dbReference type="SAM" id="MobiDB-lite"/>
    </source>
</evidence>
<dbReference type="RefSeq" id="WP_160161647.1">
    <property type="nucleotide sequence ID" value="NZ_BIFH01000031.1"/>
</dbReference>
<organism evidence="8 9">
    <name type="scientific">Embleya hyalina</name>
    <dbReference type="NCBI Taxonomy" id="516124"/>
    <lineage>
        <taxon>Bacteria</taxon>
        <taxon>Bacillati</taxon>
        <taxon>Actinomycetota</taxon>
        <taxon>Actinomycetes</taxon>
        <taxon>Kitasatosporales</taxon>
        <taxon>Streptomycetaceae</taxon>
        <taxon>Embleya</taxon>
    </lineage>
</organism>
<dbReference type="InterPro" id="IPR036188">
    <property type="entry name" value="FAD/NAD-bd_sf"/>
</dbReference>
<dbReference type="Gene3D" id="3.30.390.30">
    <property type="match status" value="1"/>
</dbReference>
<dbReference type="SUPFAM" id="SSF55424">
    <property type="entry name" value="FAD/NAD-linked reductases, dimerisation (C-terminal) domain"/>
    <property type="match status" value="1"/>
</dbReference>
<evidence type="ECO:0000313" key="8">
    <source>
        <dbReference type="EMBL" id="GCD99056.1"/>
    </source>
</evidence>
<feature type="region of interest" description="Disordered" evidence="5">
    <location>
        <begin position="407"/>
        <end position="434"/>
    </location>
</feature>
<dbReference type="Proteomes" id="UP000286931">
    <property type="component" value="Unassembled WGS sequence"/>
</dbReference>
<dbReference type="InterPro" id="IPR050446">
    <property type="entry name" value="FAD-oxidoreductase/Apoptosis"/>
</dbReference>
<name>A0A401YWT8_9ACTN</name>
<feature type="compositionally biased region" description="Basic and acidic residues" evidence="5">
    <location>
        <begin position="423"/>
        <end position="434"/>
    </location>
</feature>
<dbReference type="PANTHER" id="PTHR43557">
    <property type="entry name" value="APOPTOSIS-INDUCING FACTOR 1"/>
    <property type="match status" value="1"/>
</dbReference>
<dbReference type="GO" id="GO:0005737">
    <property type="term" value="C:cytoplasm"/>
    <property type="evidence" value="ECO:0007669"/>
    <property type="project" value="TreeGrafter"/>
</dbReference>
<evidence type="ECO:0000256" key="3">
    <source>
        <dbReference type="ARBA" id="ARBA00022827"/>
    </source>
</evidence>
<reference evidence="8 9" key="1">
    <citation type="submission" date="2018-12" db="EMBL/GenBank/DDBJ databases">
        <title>Draft genome sequence of Embleya hyalina NBRC 13850T.</title>
        <authorList>
            <person name="Komaki H."/>
            <person name="Hosoyama A."/>
            <person name="Kimura A."/>
            <person name="Ichikawa N."/>
            <person name="Tamura T."/>
        </authorList>
    </citation>
    <scope>NUCLEOTIDE SEQUENCE [LARGE SCALE GENOMIC DNA]</scope>
    <source>
        <strain evidence="8 9">NBRC 13850</strain>
    </source>
</reference>
<gene>
    <name evidence="8" type="primary">hcaD</name>
    <name evidence="8" type="ORF">EHYA_06768</name>
</gene>
<evidence type="ECO:0000256" key="4">
    <source>
        <dbReference type="ARBA" id="ARBA00023002"/>
    </source>
</evidence>
<dbReference type="Gene3D" id="3.50.50.60">
    <property type="entry name" value="FAD/NAD(P)-binding domain"/>
    <property type="match status" value="2"/>
</dbReference>
<dbReference type="GO" id="GO:0016651">
    <property type="term" value="F:oxidoreductase activity, acting on NAD(P)H"/>
    <property type="evidence" value="ECO:0007669"/>
    <property type="project" value="TreeGrafter"/>
</dbReference>
<comment type="caution">
    <text evidence="8">The sequence shown here is derived from an EMBL/GenBank/DDBJ whole genome shotgun (WGS) entry which is preliminary data.</text>
</comment>
<proteinExistence type="predicted"/>
<keyword evidence="2" id="KW-0285">Flavoprotein</keyword>
<comment type="cofactor">
    <cofactor evidence="1">
        <name>FAD</name>
        <dbReference type="ChEBI" id="CHEBI:57692"/>
    </cofactor>
</comment>
<keyword evidence="4" id="KW-0560">Oxidoreductase</keyword>
<dbReference type="PANTHER" id="PTHR43557:SF2">
    <property type="entry name" value="RIESKE DOMAIN-CONTAINING PROTEIN-RELATED"/>
    <property type="match status" value="1"/>
</dbReference>
<dbReference type="Pfam" id="PF14759">
    <property type="entry name" value="Reductase_C"/>
    <property type="match status" value="1"/>
</dbReference>
<dbReference type="InterPro" id="IPR023753">
    <property type="entry name" value="FAD/NAD-binding_dom"/>
</dbReference>
<dbReference type="SUPFAM" id="SSF51905">
    <property type="entry name" value="FAD/NAD(P)-binding domain"/>
    <property type="match status" value="2"/>
</dbReference>
<dbReference type="EMBL" id="BIFH01000031">
    <property type="protein sequence ID" value="GCD99056.1"/>
    <property type="molecule type" value="Genomic_DNA"/>
</dbReference>
<dbReference type="InterPro" id="IPR016156">
    <property type="entry name" value="FAD/NAD-linked_Rdtase_dimer_sf"/>
</dbReference>
<dbReference type="OrthoDB" id="3846278at2"/>